<reference evidence="3 4" key="2">
    <citation type="journal article" date="2022" name="Mol. Biol. Evol.">
        <title>Comparative Genomics Reveals Insights into the Divergent Evolution of Astigmatic Mites and Household Pest Adaptations.</title>
        <authorList>
            <person name="Xiong Q."/>
            <person name="Wan A.T."/>
            <person name="Liu X."/>
            <person name="Fung C.S."/>
            <person name="Xiao X."/>
            <person name="Malainual N."/>
            <person name="Hou J."/>
            <person name="Wang L."/>
            <person name="Wang M."/>
            <person name="Yang K.Y."/>
            <person name="Cui Y."/>
            <person name="Leung E.L."/>
            <person name="Nong W."/>
            <person name="Shin S.K."/>
            <person name="Au S.W."/>
            <person name="Jeong K.Y."/>
            <person name="Chew F.T."/>
            <person name="Hui J.H."/>
            <person name="Leung T.F."/>
            <person name="Tungtrongchitr A."/>
            <person name="Zhong N."/>
            <person name="Liu Z."/>
            <person name="Tsui S.K."/>
        </authorList>
    </citation>
    <scope>NUCLEOTIDE SEQUENCE [LARGE SCALE GENOMIC DNA]</scope>
    <source>
        <strain evidence="3">Derp</strain>
    </source>
</reference>
<reference evidence="3 4" key="1">
    <citation type="journal article" date="2018" name="J. Allergy Clin. Immunol.">
        <title>High-quality assembly of Dermatophagoides pteronyssinus genome and transcriptome reveals a wide range of novel allergens.</title>
        <authorList>
            <person name="Liu X.Y."/>
            <person name="Yang K.Y."/>
            <person name="Wang M.Q."/>
            <person name="Kwok J.S."/>
            <person name="Zeng X."/>
            <person name="Yang Z."/>
            <person name="Xiao X.J."/>
            <person name="Lau C.P."/>
            <person name="Li Y."/>
            <person name="Huang Z.M."/>
            <person name="Ba J.G."/>
            <person name="Yim A.K."/>
            <person name="Ouyang C.Y."/>
            <person name="Ngai S.M."/>
            <person name="Chan T.F."/>
            <person name="Leung E.L."/>
            <person name="Liu L."/>
            <person name="Liu Z.G."/>
            <person name="Tsui S.K."/>
        </authorList>
    </citation>
    <scope>NUCLEOTIDE SEQUENCE [LARGE SCALE GENOMIC DNA]</scope>
    <source>
        <strain evidence="3">Derp</strain>
    </source>
</reference>
<proteinExistence type="predicted"/>
<evidence type="ECO:0000259" key="2">
    <source>
        <dbReference type="PROSITE" id="PS51029"/>
    </source>
</evidence>
<comment type="caution">
    <text evidence="3">The sequence shown here is derived from an EMBL/GenBank/DDBJ whole genome shotgun (WGS) entry which is preliminary data.</text>
</comment>
<sequence>MHRLSFEQEKELIDYFRINPSLWNTKDKDYNNRTLRQDKLDHIADQLRLTRKDVYEKYRNLRTTFFREHKRVTSSSSTNTNNSTDDQGVDDNGNSTSNGNTHSHQQPYVSQYVDTIRAVHNVGHQQHQVDQQRQQQQQEVIIINAQDAINGAKSTLHLPLSNVGIIGTSAIAQRIPFGVGGGSSVAVPVTAVKTPGTPTFVLTTLANAVPTLHSHHINTSVGSHRIRQSSLSASFIFTNGGDGDNHNTSIGNNVTNSLNLSSSTTTNSSSNSSGIYSLTSTKSNIICNNDELHNVIRKIVSETIIQYEDEDMAFCRSLASSLRRLEQSKKDEKLAKANVITKCLETTPLPTNITRESVEQHREQIAACALRSEGWFTQQGGYDFSKAEKEIKNKRLQEDLENQVLNYHSQCRVESEDKYPTSTNSSIIAQIQLYQACMDYFISDVCGIEVNDSDVPQF</sequence>
<dbReference type="EMBL" id="NJHN03000062">
    <property type="protein sequence ID" value="KAH9418646.1"/>
    <property type="molecule type" value="Genomic_DNA"/>
</dbReference>
<evidence type="ECO:0000256" key="1">
    <source>
        <dbReference type="SAM" id="MobiDB-lite"/>
    </source>
</evidence>
<feature type="region of interest" description="Disordered" evidence="1">
    <location>
        <begin position="69"/>
        <end position="105"/>
    </location>
</feature>
<organism evidence="3 4">
    <name type="scientific">Dermatophagoides pteronyssinus</name>
    <name type="common">European house dust mite</name>
    <dbReference type="NCBI Taxonomy" id="6956"/>
    <lineage>
        <taxon>Eukaryota</taxon>
        <taxon>Metazoa</taxon>
        <taxon>Ecdysozoa</taxon>
        <taxon>Arthropoda</taxon>
        <taxon>Chelicerata</taxon>
        <taxon>Arachnida</taxon>
        <taxon>Acari</taxon>
        <taxon>Acariformes</taxon>
        <taxon>Sarcoptiformes</taxon>
        <taxon>Astigmata</taxon>
        <taxon>Psoroptidia</taxon>
        <taxon>Analgoidea</taxon>
        <taxon>Pyroglyphidae</taxon>
        <taxon>Dermatophagoidinae</taxon>
        <taxon>Dermatophagoides</taxon>
    </lineage>
</organism>
<keyword evidence="4" id="KW-1185">Reference proteome</keyword>
<dbReference type="Proteomes" id="UP000887458">
    <property type="component" value="Unassembled WGS sequence"/>
</dbReference>
<dbReference type="InterPro" id="IPR006578">
    <property type="entry name" value="MADF-dom"/>
</dbReference>
<accession>A0ABQ8J8G4</accession>
<feature type="domain" description="MADF" evidence="2">
    <location>
        <begin position="11"/>
        <end position="101"/>
    </location>
</feature>
<feature type="compositionally biased region" description="Low complexity" evidence="1">
    <location>
        <begin position="73"/>
        <end position="104"/>
    </location>
</feature>
<evidence type="ECO:0000313" key="4">
    <source>
        <dbReference type="Proteomes" id="UP000887458"/>
    </source>
</evidence>
<dbReference type="PROSITE" id="PS51029">
    <property type="entry name" value="MADF"/>
    <property type="match status" value="1"/>
</dbReference>
<dbReference type="PANTHER" id="PTHR21505:SF12">
    <property type="entry name" value="MADF DOMAIN-CONTAINING PROTEIN-RELATED"/>
    <property type="match status" value="1"/>
</dbReference>
<evidence type="ECO:0000313" key="3">
    <source>
        <dbReference type="EMBL" id="KAH9418646.1"/>
    </source>
</evidence>
<dbReference type="PANTHER" id="PTHR21505">
    <property type="entry name" value="MADF DOMAIN-CONTAINING PROTEIN-RELATED"/>
    <property type="match status" value="1"/>
</dbReference>
<protein>
    <recommendedName>
        <fullName evidence="2">MADF domain-containing protein</fullName>
    </recommendedName>
</protein>
<gene>
    <name evidence="3" type="ORF">DERP_003972</name>
</gene>
<dbReference type="SMART" id="SM00595">
    <property type="entry name" value="MADF"/>
    <property type="match status" value="1"/>
</dbReference>
<dbReference type="Pfam" id="PF10545">
    <property type="entry name" value="MADF_DNA_bdg"/>
    <property type="match status" value="1"/>
</dbReference>
<name>A0ABQ8J8G4_DERPT</name>